<gene>
    <name evidence="14" type="ORF">FOMMEDRAFT_171558</name>
</gene>
<dbReference type="InterPro" id="IPR016024">
    <property type="entry name" value="ARM-type_fold"/>
</dbReference>
<dbReference type="OrthoDB" id="436262at2759"/>
<dbReference type="GO" id="GO:0042393">
    <property type="term" value="F:histone binding"/>
    <property type="evidence" value="ECO:0007669"/>
    <property type="project" value="TreeGrafter"/>
</dbReference>
<evidence type="ECO:0000313" key="14">
    <source>
        <dbReference type="EMBL" id="EJC97607.1"/>
    </source>
</evidence>
<feature type="region of interest" description="Disordered" evidence="11">
    <location>
        <begin position="621"/>
        <end position="664"/>
    </location>
</feature>
<feature type="compositionally biased region" description="Basic and acidic residues" evidence="11">
    <location>
        <begin position="476"/>
        <end position="487"/>
    </location>
</feature>
<feature type="region of interest" description="Disordered" evidence="11">
    <location>
        <begin position="476"/>
        <end position="562"/>
    </location>
</feature>
<dbReference type="InterPro" id="IPR032682">
    <property type="entry name" value="Cnd1_C"/>
</dbReference>
<feature type="compositionally biased region" description="Basic and acidic residues" evidence="11">
    <location>
        <begin position="1064"/>
        <end position="1082"/>
    </location>
</feature>
<evidence type="ECO:0000256" key="11">
    <source>
        <dbReference type="SAM" id="MobiDB-lite"/>
    </source>
</evidence>
<evidence type="ECO:0000256" key="6">
    <source>
        <dbReference type="ARBA" id="ARBA00022776"/>
    </source>
</evidence>
<dbReference type="InterPro" id="IPR011989">
    <property type="entry name" value="ARM-like"/>
</dbReference>
<keyword evidence="4" id="KW-0158">Chromosome</keyword>
<feature type="compositionally biased region" description="Basic residues" evidence="11">
    <location>
        <begin position="651"/>
        <end position="661"/>
    </location>
</feature>
<evidence type="ECO:0000256" key="7">
    <source>
        <dbReference type="ARBA" id="ARBA00023067"/>
    </source>
</evidence>
<feature type="domain" description="Condensin complex subunit 1 C-terminal" evidence="12">
    <location>
        <begin position="1176"/>
        <end position="1348"/>
    </location>
</feature>
<comment type="function">
    <text evidence="10">Regulatory subunit of the condensin complex, a complex required for conversion of interphase chromatin into mitotic-like condense chromosomes. The condensin complex probably introduces positive supercoils into relaxed DNA in the presence of type I topoisomerases and converts nicked DNA into positive knotted forms in the presence of type II topoisomerases.</text>
</comment>
<dbReference type="Pfam" id="PF12922">
    <property type="entry name" value="Cnd1_N"/>
    <property type="match status" value="1"/>
</dbReference>
<sequence>MADDFRLQEECQHLQDTSSYVIENEHDVRSMDSHEVTTLLEDAVEQVAVSSENIATPQVFDAYRSLLKHADSLQGSTMNKLLDSVTSGLLAEYDSAMRDLDTGDPESISAHRTPLEMYAFLLQWFVSAAEKVKSQGTEDNSGGPAVAAPKPRRGRGGKVANSRTNAASRKDVQWTWFGQIPQALALISKVLRLKTHRIWTTTPDRDAFINCLTRPAYHISESETYMKSNEIKLGVYKVICLAVKHHGHGFGAQISIMQCLQYYEHLSEPMAEALTVLSKEFDHSQLAEEILREIAGKNFSGQDTKGPRAFSRFLVRLAELSPRLVLKQISLLLAHLDSESYPMRMALVEIIGCLIREIAMSEDEDQEAREKKLNNLFDLLLERYLDLSSYVRAKVITTLIKLCDLPVKFPKQRLAMTEATVGALEDKGSSVRRHAISLLTKLILTHPYGLMHGGLLKLDEWEDRYQEVCKELDALDLKEMEKPPVEKENDEEGDEDEEDDDEDEDEDEEGEGDEQTNEEVGESSDADITSSPMKAVQKRMRSSRARRKTVPASGDDEDEMDVEVPIPQDEEMEGIEGEEGTEDAIVEEGYEGDEGFYEDENGNATPMLSYADAGMMPTPLRTPKTPCKSMVPTRTPRTIPKSAFKSAKEDKKKKKAKKPRKSQLDISALTDEQVALAALQSSQILNLKLRKKYYAEALNFIRRIEGAMEIIGQLLGSTNKAEVLESIEFFRVAHEYQFVGAEAGIKKMVHLIWSKDNSSTSEDGKELKGIRSRLLECYRSLYFDPLPDMEPKQQVNRIAKNMIELTYDATLAELTSLEEMMRTMMDDDQIHGDVIAKLWQVYSSEKQLPREQRRGAIIILGMLALARRSVVTDRAETLLKIGLGVFGRVDLLLARYTCVALQRLNGSAKKVKGSLLDKTLRLEMDNPIFKRLQEAILHPSRSKEWFGMAEQAINTIYGLGEHPDVMCNNLIKILARRAFTPRDRSEQVEKPVAEDAMDEDPVPEEGSVPPTPRAQSAQSSSGPTDKGDAFELSQLLFVVGHVAIKQIVYLELVEREWKRQKDEKEKAEKAAASDNHRHSKDGEELEQVAGNAEDEIGERIAAVRESELLYGPDSLLAMFGPMIVHICGSPHKYKNKTLRTAAILAFSKLLCVSSQYCDQHHRLLFKILETSKDPNVRSNVVIALGDVAVCFSNIIDENSNELYKGLSDRNLVVKKNTLMVLTHLILNGMIKVKGQLGEMAKCLEDPEQRIADLAKLFFTELSTKDNAIYNNLPDVISHLSVGEHAVDEEAFQSTMKYIFTFIEKASFPPYHSSYCNEKQAESIVEKLCQRFRLSEDPRQWRDVAFCLSLLPFKSERSVKKLIEGLPFYQDKLHEETVFARFSEILGKARSNKSANKPDSELKEFEGILEEHKRQGEEDHALEKRAEGKKAAAKKRATRKAGRRKAKDRDDDSD</sequence>
<dbReference type="GO" id="GO:0000796">
    <property type="term" value="C:condensin complex"/>
    <property type="evidence" value="ECO:0007669"/>
    <property type="project" value="TreeGrafter"/>
</dbReference>
<feature type="region of interest" description="Disordered" evidence="11">
    <location>
        <begin position="984"/>
        <end position="1026"/>
    </location>
</feature>
<keyword evidence="9 10" id="KW-0131">Cell cycle</keyword>
<dbReference type="Proteomes" id="UP000053630">
    <property type="component" value="Unassembled WGS sequence"/>
</dbReference>
<dbReference type="InterPro" id="IPR026971">
    <property type="entry name" value="CND1/NCAPD3"/>
</dbReference>
<dbReference type="EMBL" id="JH717986">
    <property type="protein sequence ID" value="EJC97607.1"/>
    <property type="molecule type" value="Genomic_DNA"/>
</dbReference>
<dbReference type="GO" id="GO:0005634">
    <property type="term" value="C:nucleus"/>
    <property type="evidence" value="ECO:0007669"/>
    <property type="project" value="UniProtKB-SubCell"/>
</dbReference>
<dbReference type="GO" id="GO:0051301">
    <property type="term" value="P:cell division"/>
    <property type="evidence" value="ECO:0007669"/>
    <property type="project" value="UniProtKB-KW"/>
</dbReference>
<feature type="domain" description="Condensin complex subunit 1 N-terminal" evidence="13">
    <location>
        <begin position="76"/>
        <end position="252"/>
    </location>
</feature>
<evidence type="ECO:0000256" key="9">
    <source>
        <dbReference type="ARBA" id="ARBA00023306"/>
    </source>
</evidence>
<feature type="region of interest" description="Disordered" evidence="11">
    <location>
        <begin position="1064"/>
        <end position="1084"/>
    </location>
</feature>
<dbReference type="GeneID" id="18677347"/>
<keyword evidence="5 10" id="KW-0132">Cell division</keyword>
<feature type="compositionally biased region" description="Basic residues" evidence="11">
    <location>
        <begin position="536"/>
        <end position="549"/>
    </location>
</feature>
<dbReference type="SUPFAM" id="SSF48371">
    <property type="entry name" value="ARM repeat"/>
    <property type="match status" value="1"/>
</dbReference>
<reference evidence="15" key="1">
    <citation type="journal article" date="2012" name="Science">
        <title>The Paleozoic origin of enzymatic lignin decomposition reconstructed from 31 fungal genomes.</title>
        <authorList>
            <person name="Floudas D."/>
            <person name="Binder M."/>
            <person name="Riley R."/>
            <person name="Barry K."/>
            <person name="Blanchette R.A."/>
            <person name="Henrissat B."/>
            <person name="Martinez A.T."/>
            <person name="Otillar R."/>
            <person name="Spatafora J.W."/>
            <person name="Yadav J.S."/>
            <person name="Aerts A."/>
            <person name="Benoit I."/>
            <person name="Boyd A."/>
            <person name="Carlson A."/>
            <person name="Copeland A."/>
            <person name="Coutinho P.M."/>
            <person name="de Vries R.P."/>
            <person name="Ferreira P."/>
            <person name="Findley K."/>
            <person name="Foster B."/>
            <person name="Gaskell J."/>
            <person name="Glotzer D."/>
            <person name="Gorecki P."/>
            <person name="Heitman J."/>
            <person name="Hesse C."/>
            <person name="Hori C."/>
            <person name="Igarashi K."/>
            <person name="Jurgens J.A."/>
            <person name="Kallen N."/>
            <person name="Kersten P."/>
            <person name="Kohler A."/>
            <person name="Kuees U."/>
            <person name="Kumar T.K.A."/>
            <person name="Kuo A."/>
            <person name="LaButti K."/>
            <person name="Larrondo L.F."/>
            <person name="Lindquist E."/>
            <person name="Ling A."/>
            <person name="Lombard V."/>
            <person name="Lucas S."/>
            <person name="Lundell T."/>
            <person name="Martin R."/>
            <person name="McLaughlin D.J."/>
            <person name="Morgenstern I."/>
            <person name="Morin E."/>
            <person name="Murat C."/>
            <person name="Nagy L.G."/>
            <person name="Nolan M."/>
            <person name="Ohm R.A."/>
            <person name="Patyshakuliyeva A."/>
            <person name="Rokas A."/>
            <person name="Ruiz-Duenas F.J."/>
            <person name="Sabat G."/>
            <person name="Salamov A."/>
            <person name="Samejima M."/>
            <person name="Schmutz J."/>
            <person name="Slot J.C."/>
            <person name="St John F."/>
            <person name="Stenlid J."/>
            <person name="Sun H."/>
            <person name="Sun S."/>
            <person name="Syed K."/>
            <person name="Tsang A."/>
            <person name="Wiebenga A."/>
            <person name="Young D."/>
            <person name="Pisabarro A."/>
            <person name="Eastwood D.C."/>
            <person name="Martin F."/>
            <person name="Cullen D."/>
            <person name="Grigoriev I.V."/>
            <person name="Hibbett D.S."/>
        </authorList>
    </citation>
    <scope>NUCLEOTIDE SEQUENCE [LARGE SCALE GENOMIC DNA]</scope>
    <source>
        <strain evidence="15">MF3/22</strain>
    </source>
</reference>
<evidence type="ECO:0000256" key="2">
    <source>
        <dbReference type="ARBA" id="ARBA00004286"/>
    </source>
</evidence>
<feature type="compositionally biased region" description="Basic residues" evidence="11">
    <location>
        <begin position="1430"/>
        <end position="1445"/>
    </location>
</feature>
<evidence type="ECO:0000256" key="5">
    <source>
        <dbReference type="ARBA" id="ARBA00022618"/>
    </source>
</evidence>
<feature type="compositionally biased region" description="Basic and acidic residues" evidence="11">
    <location>
        <begin position="984"/>
        <end position="993"/>
    </location>
</feature>
<name>R7SH32_FOMME</name>
<feature type="compositionally biased region" description="Acidic residues" evidence="11">
    <location>
        <begin position="488"/>
        <end position="525"/>
    </location>
</feature>
<dbReference type="OMA" id="DVIAKLW"/>
<evidence type="ECO:0000256" key="1">
    <source>
        <dbReference type="ARBA" id="ARBA00004123"/>
    </source>
</evidence>
<evidence type="ECO:0000256" key="8">
    <source>
        <dbReference type="ARBA" id="ARBA00023242"/>
    </source>
</evidence>
<evidence type="ECO:0000259" key="12">
    <source>
        <dbReference type="Pfam" id="PF12717"/>
    </source>
</evidence>
<dbReference type="InterPro" id="IPR024324">
    <property type="entry name" value="Condensin_cplx_su1_N"/>
</dbReference>
<dbReference type="InterPro" id="IPR007673">
    <property type="entry name" value="Condensin_cplx_su1"/>
</dbReference>
<feature type="compositionally biased region" description="Basic and acidic residues" evidence="11">
    <location>
        <begin position="1411"/>
        <end position="1429"/>
    </location>
</feature>
<evidence type="ECO:0000256" key="3">
    <source>
        <dbReference type="ARBA" id="ARBA00009606"/>
    </source>
</evidence>
<dbReference type="GO" id="GO:0007076">
    <property type="term" value="P:mitotic chromosome condensation"/>
    <property type="evidence" value="ECO:0007669"/>
    <property type="project" value="InterPro"/>
</dbReference>
<dbReference type="GO" id="GO:0010032">
    <property type="term" value="P:meiotic chromosome condensation"/>
    <property type="evidence" value="ECO:0007669"/>
    <property type="project" value="TreeGrafter"/>
</dbReference>
<dbReference type="PANTHER" id="PTHR14222">
    <property type="entry name" value="CONDENSIN"/>
    <property type="match status" value="1"/>
</dbReference>
<keyword evidence="6 10" id="KW-0498">Mitosis</keyword>
<evidence type="ECO:0000256" key="4">
    <source>
        <dbReference type="ARBA" id="ARBA00022454"/>
    </source>
</evidence>
<keyword evidence="15" id="KW-1185">Reference proteome</keyword>
<evidence type="ECO:0000313" key="15">
    <source>
        <dbReference type="Proteomes" id="UP000053630"/>
    </source>
</evidence>
<accession>R7SH32</accession>
<organism evidence="14 15">
    <name type="scientific">Fomitiporia mediterranea (strain MF3/22)</name>
    <name type="common">Grapevine white-rot fungus</name>
    <dbReference type="NCBI Taxonomy" id="694068"/>
    <lineage>
        <taxon>Eukaryota</taxon>
        <taxon>Fungi</taxon>
        <taxon>Dikarya</taxon>
        <taxon>Basidiomycota</taxon>
        <taxon>Agaricomycotina</taxon>
        <taxon>Agaricomycetes</taxon>
        <taxon>Hymenochaetales</taxon>
        <taxon>Hymenochaetaceae</taxon>
        <taxon>Fomitiporia</taxon>
    </lineage>
</organism>
<keyword evidence="7 10" id="KW-0226">DNA condensation</keyword>
<dbReference type="PIRSF" id="PIRSF017127">
    <property type="entry name" value="Condensin_D2"/>
    <property type="match status" value="1"/>
</dbReference>
<protein>
    <recommendedName>
        <fullName evidence="10">Condensin complex subunit 1</fullName>
    </recommendedName>
</protein>
<comment type="similarity">
    <text evidence="3 10">Belongs to the CND1 (condensin subunit 1) family.</text>
</comment>
<proteinExistence type="inferred from homology"/>
<dbReference type="Pfam" id="PF12717">
    <property type="entry name" value="Cnd1"/>
    <property type="match status" value="1"/>
</dbReference>
<comment type="subcellular location">
    <subcellularLocation>
        <location evidence="2">Chromosome</location>
    </subcellularLocation>
    <subcellularLocation>
        <location evidence="1">Nucleus</location>
    </subcellularLocation>
</comment>
<evidence type="ECO:0000259" key="13">
    <source>
        <dbReference type="Pfam" id="PF12922"/>
    </source>
</evidence>
<dbReference type="Gene3D" id="1.25.10.10">
    <property type="entry name" value="Leucine-rich Repeat Variant"/>
    <property type="match status" value="2"/>
</dbReference>
<dbReference type="RefSeq" id="XP_007272044.1">
    <property type="nucleotide sequence ID" value="XM_007271982.1"/>
</dbReference>
<dbReference type="eggNOG" id="KOG0414">
    <property type="taxonomic scope" value="Eukaryota"/>
</dbReference>
<dbReference type="KEGG" id="fme:FOMMEDRAFT_171558"/>
<feature type="region of interest" description="Disordered" evidence="11">
    <location>
        <begin position="135"/>
        <end position="166"/>
    </location>
</feature>
<dbReference type="PANTHER" id="PTHR14222:SF2">
    <property type="entry name" value="CONDENSIN COMPLEX SUBUNIT 1"/>
    <property type="match status" value="1"/>
</dbReference>
<dbReference type="GO" id="GO:0000779">
    <property type="term" value="C:condensed chromosome, centromeric region"/>
    <property type="evidence" value="ECO:0007669"/>
    <property type="project" value="TreeGrafter"/>
</dbReference>
<evidence type="ECO:0000256" key="10">
    <source>
        <dbReference type="PIRNR" id="PIRNR017127"/>
    </source>
</evidence>
<keyword evidence="8" id="KW-0539">Nucleus</keyword>
<feature type="compositionally biased region" description="Polar residues" evidence="11">
    <location>
        <begin position="1013"/>
        <end position="1023"/>
    </location>
</feature>
<feature type="region of interest" description="Disordered" evidence="11">
    <location>
        <begin position="1411"/>
        <end position="1453"/>
    </location>
</feature>